<keyword evidence="3" id="KW-1185">Reference proteome</keyword>
<evidence type="ECO:0000259" key="1">
    <source>
        <dbReference type="Pfam" id="PF00005"/>
    </source>
</evidence>
<dbReference type="SUPFAM" id="SSF52540">
    <property type="entry name" value="P-loop containing nucleoside triphosphate hydrolases"/>
    <property type="match status" value="1"/>
</dbReference>
<comment type="caution">
    <text evidence="2">The sequence shown here is derived from an EMBL/GenBank/DDBJ whole genome shotgun (WGS) entry which is preliminary data.</text>
</comment>
<protein>
    <recommendedName>
        <fullName evidence="1">ABC transporter domain-containing protein</fullName>
    </recommendedName>
</protein>
<reference evidence="2 3" key="1">
    <citation type="submission" date="2024-05" db="EMBL/GenBank/DDBJ databases">
        <title>A draft genome resource for the thread blight pathogen Marasmius tenuissimus strain MS-2.</title>
        <authorList>
            <person name="Yulfo-Soto G.E."/>
            <person name="Baruah I.K."/>
            <person name="Amoako-Attah I."/>
            <person name="Bukari Y."/>
            <person name="Meinhardt L.W."/>
            <person name="Bailey B.A."/>
            <person name="Cohen S.P."/>
        </authorList>
    </citation>
    <scope>NUCLEOTIDE SEQUENCE [LARGE SCALE GENOMIC DNA]</scope>
    <source>
        <strain evidence="2 3">MS-2</strain>
    </source>
</reference>
<dbReference type="InterPro" id="IPR027417">
    <property type="entry name" value="P-loop_NTPase"/>
</dbReference>
<evidence type="ECO:0000313" key="3">
    <source>
        <dbReference type="Proteomes" id="UP001437256"/>
    </source>
</evidence>
<dbReference type="EMBL" id="JBBXMP010000554">
    <property type="protein sequence ID" value="KAL0057394.1"/>
    <property type="molecule type" value="Genomic_DNA"/>
</dbReference>
<proteinExistence type="predicted"/>
<dbReference type="InterPro" id="IPR039421">
    <property type="entry name" value="Type_1_exporter"/>
</dbReference>
<sequence>MSKSAEDKLQDDIDDALDVNQAGVYRVYTEKKKFRLFEINHGRFFEIRDKWLGSYQVILRLLREVAPLAPGLLLLWTALKAWEGVETVLLGILESRVLRIIEHGISTRSLDSSALIMAVVSRLACVLLSAVITGPWCARIYKAITCRVEEYFDVMLYTVILADYCQHVPRVVEASNPHYLRMLAMKDLVDTKYRLDIISGNIFEYIAEQYKAAKTGLGDASTERPEWQSIDLTEEGILSRRGLQSILMRLLGELPMLYFVMTALLNPSSISLATLATVQASSNALQRAYLNTMYALQSLSQHTAKVQQLFEIQSVPKVVKDEGYLSYPPEEGSESLGMPFELRNVTFRYPGGKTITNALDDVSFKIGAGELVVVVGANGSGKSTFVNILSRLYDPTSGQVLVDGVDIKDYK</sequence>
<dbReference type="Proteomes" id="UP001437256">
    <property type="component" value="Unassembled WGS sequence"/>
</dbReference>
<feature type="non-terminal residue" evidence="2">
    <location>
        <position position="411"/>
    </location>
</feature>
<dbReference type="PANTHER" id="PTHR43394">
    <property type="entry name" value="ATP-DEPENDENT PERMEASE MDL1, MITOCHONDRIAL"/>
    <property type="match status" value="1"/>
</dbReference>
<gene>
    <name evidence="2" type="ORF">AAF712_015968</name>
</gene>
<feature type="domain" description="ABC transporter" evidence="1">
    <location>
        <begin position="359"/>
        <end position="409"/>
    </location>
</feature>
<accession>A0ABR2Z839</accession>
<dbReference type="PANTHER" id="PTHR43394:SF1">
    <property type="entry name" value="ATP-BINDING CASSETTE SUB-FAMILY B MEMBER 10, MITOCHONDRIAL"/>
    <property type="match status" value="1"/>
</dbReference>
<dbReference type="InterPro" id="IPR003439">
    <property type="entry name" value="ABC_transporter-like_ATP-bd"/>
</dbReference>
<evidence type="ECO:0000313" key="2">
    <source>
        <dbReference type="EMBL" id="KAL0057394.1"/>
    </source>
</evidence>
<organism evidence="2 3">
    <name type="scientific">Marasmius tenuissimus</name>
    <dbReference type="NCBI Taxonomy" id="585030"/>
    <lineage>
        <taxon>Eukaryota</taxon>
        <taxon>Fungi</taxon>
        <taxon>Dikarya</taxon>
        <taxon>Basidiomycota</taxon>
        <taxon>Agaricomycotina</taxon>
        <taxon>Agaricomycetes</taxon>
        <taxon>Agaricomycetidae</taxon>
        <taxon>Agaricales</taxon>
        <taxon>Marasmiineae</taxon>
        <taxon>Marasmiaceae</taxon>
        <taxon>Marasmius</taxon>
    </lineage>
</organism>
<name>A0ABR2Z839_9AGAR</name>
<dbReference type="Pfam" id="PF00005">
    <property type="entry name" value="ABC_tran"/>
    <property type="match status" value="1"/>
</dbReference>
<dbReference type="Gene3D" id="3.40.50.300">
    <property type="entry name" value="P-loop containing nucleotide triphosphate hydrolases"/>
    <property type="match status" value="1"/>
</dbReference>